<gene>
    <name evidence="1" type="ORF">BDY19DRAFT_1097898</name>
</gene>
<sequence length="498" mass="56692">MSLPFTIERPTLATVFALSTVGLLLFLRRLFTCPSKLRHLPQVPITPTILSFLSGQTEAWRTEHLLLPTAKKHNAPVVVIWALGEWYVHVLDHKVAREFMDNRSILKQSPHEDMVFWKFAGTNNIFFADGDVWAKHARAVREVLHRNVPIDTFVTLTHKLFSVLADGGNQPWSSLAHRFALDIVGHSVLGHDFEALEWPNGFLVKQYRDVMHDISQPLYIAFPILERWLPRTSLRARVQDLRARFAQLLALKRSDPGIDFISLMLDLQSSMSDIEYLDNIVTMFMAGHDTTAGALSSVVYYLATHPECQARARDEAMSVLSPTRDIDLERLSYITVTQFQNMPYLNACIRESMRLNGPSVLTIPRISPSPITLGSYLIPPNVPIALNLYAVLHNTDVFGSTCDEFIPERWLDKPQVSSANTRQVDLDAAWMPFSTGPRRCPAMNFSLYEQRTLLSMLLIKYEWTLPQDSKHCEGLKNGLSTFALNLPEDLYIDFCRVR</sequence>
<protein>
    <submittedName>
        <fullName evidence="1">Cytochrome P450</fullName>
    </submittedName>
</protein>
<name>A0ACB8TM24_9APHY</name>
<keyword evidence="2" id="KW-1185">Reference proteome</keyword>
<reference evidence="1" key="1">
    <citation type="journal article" date="2021" name="Environ. Microbiol.">
        <title>Gene family expansions and transcriptome signatures uncover fungal adaptations to wood decay.</title>
        <authorList>
            <person name="Hage H."/>
            <person name="Miyauchi S."/>
            <person name="Viragh M."/>
            <person name="Drula E."/>
            <person name="Min B."/>
            <person name="Chaduli D."/>
            <person name="Navarro D."/>
            <person name="Favel A."/>
            <person name="Norest M."/>
            <person name="Lesage-Meessen L."/>
            <person name="Balint B."/>
            <person name="Merenyi Z."/>
            <person name="de Eugenio L."/>
            <person name="Morin E."/>
            <person name="Martinez A.T."/>
            <person name="Baldrian P."/>
            <person name="Stursova M."/>
            <person name="Martinez M.J."/>
            <person name="Novotny C."/>
            <person name="Magnuson J.K."/>
            <person name="Spatafora J.W."/>
            <person name="Maurice S."/>
            <person name="Pangilinan J."/>
            <person name="Andreopoulos W."/>
            <person name="LaButti K."/>
            <person name="Hundley H."/>
            <person name="Na H."/>
            <person name="Kuo A."/>
            <person name="Barry K."/>
            <person name="Lipzen A."/>
            <person name="Henrissat B."/>
            <person name="Riley R."/>
            <person name="Ahrendt S."/>
            <person name="Nagy L.G."/>
            <person name="Grigoriev I.V."/>
            <person name="Martin F."/>
            <person name="Rosso M.N."/>
        </authorList>
    </citation>
    <scope>NUCLEOTIDE SEQUENCE</scope>
    <source>
        <strain evidence="1">CBS 384.51</strain>
    </source>
</reference>
<dbReference type="Proteomes" id="UP001055072">
    <property type="component" value="Unassembled WGS sequence"/>
</dbReference>
<comment type="caution">
    <text evidence="1">The sequence shown here is derived from an EMBL/GenBank/DDBJ whole genome shotgun (WGS) entry which is preliminary data.</text>
</comment>
<proteinExistence type="predicted"/>
<accession>A0ACB8TM24</accession>
<evidence type="ECO:0000313" key="1">
    <source>
        <dbReference type="EMBL" id="KAI0083058.1"/>
    </source>
</evidence>
<organism evidence="1 2">
    <name type="scientific">Irpex rosettiformis</name>
    <dbReference type="NCBI Taxonomy" id="378272"/>
    <lineage>
        <taxon>Eukaryota</taxon>
        <taxon>Fungi</taxon>
        <taxon>Dikarya</taxon>
        <taxon>Basidiomycota</taxon>
        <taxon>Agaricomycotina</taxon>
        <taxon>Agaricomycetes</taxon>
        <taxon>Polyporales</taxon>
        <taxon>Irpicaceae</taxon>
        <taxon>Irpex</taxon>
    </lineage>
</organism>
<dbReference type="EMBL" id="MU275003">
    <property type="protein sequence ID" value="KAI0083058.1"/>
    <property type="molecule type" value="Genomic_DNA"/>
</dbReference>
<evidence type="ECO:0000313" key="2">
    <source>
        <dbReference type="Proteomes" id="UP001055072"/>
    </source>
</evidence>